<reference evidence="3 4" key="1">
    <citation type="journal article" date="2007" name="Genome Res.">
        <title>Reductive evolution and niche adaptation inferred from the genome of Mycobacterium ulcerans, the causative agent of Buruli ulcer.</title>
        <authorList>
            <person name="Stinear T.P."/>
            <person name="Seemann T."/>
            <person name="Pidot S."/>
            <person name="Frigui W."/>
            <person name="Reysset G."/>
            <person name="Garnier T."/>
            <person name="Meurice G."/>
            <person name="Simon D."/>
            <person name="Bouchier C."/>
            <person name="Ma L."/>
            <person name="Tichit M."/>
            <person name="Porter J.L."/>
            <person name="Ryan J."/>
            <person name="Johnson P.D."/>
            <person name="Davies J.K."/>
            <person name="Jenkin G.A."/>
            <person name="Small P.L."/>
            <person name="Jones L.M."/>
            <person name="Tekaia F."/>
            <person name="Laval F."/>
            <person name="Daffe M."/>
            <person name="Parkhill J."/>
            <person name="Cole S.T."/>
        </authorList>
    </citation>
    <scope>NUCLEOTIDE SEQUENCE [LARGE SCALE GENOMIC DNA]</scope>
    <source>
        <strain evidence="3 4">Agy99</strain>
    </source>
</reference>
<dbReference type="Pfam" id="PF13452">
    <property type="entry name" value="FAS1_DH_region"/>
    <property type="match status" value="1"/>
</dbReference>
<evidence type="ECO:0000259" key="2">
    <source>
        <dbReference type="Pfam" id="PF13452"/>
    </source>
</evidence>
<dbReference type="HOGENOM" id="CLU_108896_0_0_11"/>
<dbReference type="EMBL" id="CP000325">
    <property type="protein sequence ID" value="ABL03563.1"/>
    <property type="molecule type" value="Genomic_DNA"/>
</dbReference>
<organism evidence="3 4">
    <name type="scientific">Mycobacterium ulcerans (strain Agy99)</name>
    <dbReference type="NCBI Taxonomy" id="362242"/>
    <lineage>
        <taxon>Bacteria</taxon>
        <taxon>Bacillati</taxon>
        <taxon>Actinomycetota</taxon>
        <taxon>Actinomycetes</taxon>
        <taxon>Mycobacteriales</taxon>
        <taxon>Mycobacteriaceae</taxon>
        <taxon>Mycobacterium</taxon>
        <taxon>Mycobacterium ulcerans group</taxon>
    </lineage>
</organism>
<feature type="domain" description="FAS1-like dehydratase" evidence="2">
    <location>
        <begin position="70"/>
        <end position="206"/>
    </location>
</feature>
<dbReference type="Proteomes" id="UP000000765">
    <property type="component" value="Chromosome"/>
</dbReference>
<dbReference type="Gene3D" id="3.10.129.10">
    <property type="entry name" value="Hotdog Thioesterase"/>
    <property type="match status" value="1"/>
</dbReference>
<evidence type="ECO:0000256" key="1">
    <source>
        <dbReference type="SAM" id="MobiDB-lite"/>
    </source>
</evidence>
<dbReference type="SUPFAM" id="SSF54637">
    <property type="entry name" value="Thioesterase/thiol ester dehydrase-isomerase"/>
    <property type="match status" value="1"/>
</dbReference>
<accession>A0PMJ4</accession>
<gene>
    <name evidence="3" type="ordered locus">MUL_0938</name>
</gene>
<dbReference type="AlphaFoldDB" id="A0PMJ4"/>
<dbReference type="KEGG" id="mul:MUL_0938"/>
<dbReference type="InterPro" id="IPR029069">
    <property type="entry name" value="HotDog_dom_sf"/>
</dbReference>
<sequence>MRRCVRSAAIREVPGGVGTATRPMTRRRSDASTSQEDNRVTDSETEFLFRLRSLVGQPTGGTGRPSVAPDPVNQPMIRHWAHALDDMNPVYLDPEFAAASRFGGIVSPPVMLQTWTMPAPKLEGIRERGGAPVEIKTNPTAFLDEAGYTSTVAVNSEFEIERYPRLGDLISATTVYEEVSEEKKTALGTGFFLTWVTTHVDQHGEALGRQRFRVLRFRPQR</sequence>
<name>A0PMJ4_MYCUA</name>
<evidence type="ECO:0000313" key="4">
    <source>
        <dbReference type="Proteomes" id="UP000000765"/>
    </source>
</evidence>
<dbReference type="InterPro" id="IPR039569">
    <property type="entry name" value="FAS1-like_DH_region"/>
</dbReference>
<evidence type="ECO:0000313" key="3">
    <source>
        <dbReference type="EMBL" id="ABL03563.1"/>
    </source>
</evidence>
<proteinExistence type="predicted"/>
<protein>
    <recommendedName>
        <fullName evidence="2">FAS1-like dehydratase domain-containing protein</fullName>
    </recommendedName>
</protein>
<feature type="region of interest" description="Disordered" evidence="1">
    <location>
        <begin position="11"/>
        <end position="42"/>
    </location>
</feature>
<dbReference type="eggNOG" id="COG2030">
    <property type="taxonomic scope" value="Bacteria"/>
</dbReference>